<evidence type="ECO:0000313" key="2">
    <source>
        <dbReference type="EMBL" id="KAK8774677.1"/>
    </source>
</evidence>
<comment type="caution">
    <text evidence="2">The sequence shown here is derived from an EMBL/GenBank/DDBJ whole genome shotgun (WGS) entry which is preliminary data.</text>
</comment>
<feature type="region of interest" description="Disordered" evidence="1">
    <location>
        <begin position="1"/>
        <end position="27"/>
    </location>
</feature>
<dbReference type="Proteomes" id="UP001321473">
    <property type="component" value="Unassembled WGS sequence"/>
</dbReference>
<accession>A0AAQ4EIU4</accession>
<gene>
    <name evidence="2" type="ORF">V5799_010789</name>
</gene>
<dbReference type="AlphaFoldDB" id="A0AAQ4EIU4"/>
<keyword evidence="3" id="KW-1185">Reference proteome</keyword>
<dbReference type="EMBL" id="JARKHS020015153">
    <property type="protein sequence ID" value="KAK8774677.1"/>
    <property type="molecule type" value="Genomic_DNA"/>
</dbReference>
<evidence type="ECO:0000256" key="1">
    <source>
        <dbReference type="SAM" id="MobiDB-lite"/>
    </source>
</evidence>
<evidence type="ECO:0000313" key="3">
    <source>
        <dbReference type="Proteomes" id="UP001321473"/>
    </source>
</evidence>
<sequence>MNTTQSGYPPSQSACRQNKRNNLRGDKPTLTYGELSLYVKEQIGAPTVPAKMNTKYIALTLLVAFLAPAFTAEPACPQLECPPPNSNVACFIGNQNCQCRCVGDRDPCASLLHRHCRRGHALSCKRNGYECTCRCVPK</sequence>
<feature type="compositionally biased region" description="Polar residues" evidence="1">
    <location>
        <begin position="1"/>
        <end position="16"/>
    </location>
</feature>
<protein>
    <submittedName>
        <fullName evidence="2">Uncharacterized protein</fullName>
    </submittedName>
</protein>
<name>A0AAQ4EIU4_AMBAM</name>
<organism evidence="2 3">
    <name type="scientific">Amblyomma americanum</name>
    <name type="common">Lone star tick</name>
    <dbReference type="NCBI Taxonomy" id="6943"/>
    <lineage>
        <taxon>Eukaryota</taxon>
        <taxon>Metazoa</taxon>
        <taxon>Ecdysozoa</taxon>
        <taxon>Arthropoda</taxon>
        <taxon>Chelicerata</taxon>
        <taxon>Arachnida</taxon>
        <taxon>Acari</taxon>
        <taxon>Parasitiformes</taxon>
        <taxon>Ixodida</taxon>
        <taxon>Ixodoidea</taxon>
        <taxon>Ixodidae</taxon>
        <taxon>Amblyomminae</taxon>
        <taxon>Amblyomma</taxon>
    </lineage>
</organism>
<proteinExistence type="predicted"/>
<reference evidence="2 3" key="1">
    <citation type="journal article" date="2023" name="Arcadia Sci">
        <title>De novo assembly of a long-read Amblyomma americanum tick genome.</title>
        <authorList>
            <person name="Chou S."/>
            <person name="Poskanzer K.E."/>
            <person name="Rollins M."/>
            <person name="Thuy-Boun P.S."/>
        </authorList>
    </citation>
    <scope>NUCLEOTIDE SEQUENCE [LARGE SCALE GENOMIC DNA]</scope>
    <source>
        <strain evidence="2">F_SG_1</strain>
        <tissue evidence="2">Salivary glands</tissue>
    </source>
</reference>